<comment type="caution">
    <text evidence="2">The sequence shown here is derived from an EMBL/GenBank/DDBJ whole genome shotgun (WGS) entry which is preliminary data.</text>
</comment>
<evidence type="ECO:0000313" key="2">
    <source>
        <dbReference type="EMBL" id="MBF1164395.1"/>
    </source>
</evidence>
<dbReference type="AlphaFoldDB" id="A0A930BVA2"/>
<gene>
    <name evidence="2" type="primary">tsaB</name>
    <name evidence="2" type="ORF">HXL68_05075</name>
</gene>
<dbReference type="PANTHER" id="PTHR11735:SF11">
    <property type="entry name" value="TRNA THREONYLCARBAMOYLADENOSINE BIOSYNTHESIS PROTEIN TSAB"/>
    <property type="match status" value="1"/>
</dbReference>
<sequence>MLILALETSTELGSCALWRDGLVSQRICPEKRPHSETLLPLVRELLAAGGVRVADLDAIAFGVGPGAFTGLRVACGAAQGLAVAADVPLIPVCSLESMAEQSAGERVLALLDARMGEVYSGFYEREAGGAYALRGEIRVSPPGEVALPAGAGWLACGNGLTAYPALLERVKATAGAMHAGILPMADSLVRLAAVKAARGEGIDAAQAAPLYIRDKVAKTVAERLSEGGRA</sequence>
<organism evidence="2 3">
    <name type="scientific">Dechloromonas agitata</name>
    <dbReference type="NCBI Taxonomy" id="73030"/>
    <lineage>
        <taxon>Bacteria</taxon>
        <taxon>Pseudomonadati</taxon>
        <taxon>Pseudomonadota</taxon>
        <taxon>Betaproteobacteria</taxon>
        <taxon>Rhodocyclales</taxon>
        <taxon>Azonexaceae</taxon>
        <taxon>Dechloromonas</taxon>
    </lineage>
</organism>
<name>A0A930BVA2_9RHOO</name>
<dbReference type="InterPro" id="IPR043129">
    <property type="entry name" value="ATPase_NBD"/>
</dbReference>
<proteinExistence type="predicted"/>
<dbReference type="NCBIfam" id="TIGR03725">
    <property type="entry name" value="T6A_YeaZ"/>
    <property type="match status" value="1"/>
</dbReference>
<dbReference type="EMBL" id="JABZMI010000065">
    <property type="protein sequence ID" value="MBF1164395.1"/>
    <property type="molecule type" value="Genomic_DNA"/>
</dbReference>
<dbReference type="Proteomes" id="UP000718593">
    <property type="component" value="Unassembled WGS sequence"/>
</dbReference>
<feature type="domain" description="Gcp-like" evidence="1">
    <location>
        <begin position="31"/>
        <end position="127"/>
    </location>
</feature>
<evidence type="ECO:0000313" key="3">
    <source>
        <dbReference type="Proteomes" id="UP000718593"/>
    </source>
</evidence>
<evidence type="ECO:0000259" key="1">
    <source>
        <dbReference type="Pfam" id="PF00814"/>
    </source>
</evidence>
<dbReference type="InterPro" id="IPR000905">
    <property type="entry name" value="Gcp-like_dom"/>
</dbReference>
<protein>
    <submittedName>
        <fullName evidence="2">tRNA (Adenosine(37)-N6)-threonylcarbamoyltransferase complex dimerization subunit type 1 TsaB</fullName>
    </submittedName>
</protein>
<dbReference type="CDD" id="cd24032">
    <property type="entry name" value="ASKHA_NBD_TsaB"/>
    <property type="match status" value="1"/>
</dbReference>
<accession>A0A930BVA2</accession>
<dbReference type="GO" id="GO:0005829">
    <property type="term" value="C:cytosol"/>
    <property type="evidence" value="ECO:0007669"/>
    <property type="project" value="TreeGrafter"/>
</dbReference>
<dbReference type="GO" id="GO:0002949">
    <property type="term" value="P:tRNA threonylcarbamoyladenosine modification"/>
    <property type="evidence" value="ECO:0007669"/>
    <property type="project" value="InterPro"/>
</dbReference>
<dbReference type="Gene3D" id="3.30.420.40">
    <property type="match status" value="2"/>
</dbReference>
<dbReference type="PANTHER" id="PTHR11735">
    <property type="entry name" value="TRNA N6-ADENOSINE THREONYLCARBAMOYLTRANSFERASE"/>
    <property type="match status" value="1"/>
</dbReference>
<reference evidence="2" key="1">
    <citation type="submission" date="2020-04" db="EMBL/GenBank/DDBJ databases">
        <title>Deep metagenomics examines the oral microbiome during advanced dental caries in children, revealing novel taxa and co-occurrences with host molecules.</title>
        <authorList>
            <person name="Baker J.L."/>
            <person name="Morton J.T."/>
            <person name="Dinis M."/>
            <person name="Alvarez R."/>
            <person name="Tran N.C."/>
            <person name="Knight R."/>
            <person name="Edlund A."/>
        </authorList>
    </citation>
    <scope>NUCLEOTIDE SEQUENCE</scope>
    <source>
        <strain evidence="2">JCVI_32_bin.24</strain>
    </source>
</reference>
<dbReference type="SUPFAM" id="SSF53067">
    <property type="entry name" value="Actin-like ATPase domain"/>
    <property type="match status" value="2"/>
</dbReference>
<dbReference type="Pfam" id="PF00814">
    <property type="entry name" value="TsaD"/>
    <property type="match status" value="1"/>
</dbReference>
<dbReference type="InterPro" id="IPR022496">
    <property type="entry name" value="T6A_TsaB"/>
</dbReference>
<dbReference type="RefSeq" id="WP_274740244.1">
    <property type="nucleotide sequence ID" value="NZ_JARBJQ010000018.1"/>
</dbReference>